<sequence>MSQDEEIDKVLGQVKMNALNSGFFNQLLTKPTTQNTNNNQTSQNQNQQQSQNYNTQLNLQSNISQMSNQQSELIFDFNESSQSEHTINQEANLNNNNNQTNQTDFFQSVYSTDNVYSDMPKSPSFNQMSSMGNNFENEPPLLEELEINFDHIKSKMLSVLNPFKPVDTIFINDSDLAGPLIFCLLLGLFLLFKGKIHFGYIYGLCVTGCSLVYFVLNLMSQSNIDLYKTVSVSGYCLLPIVFLSFLKIFFFFIPFFLYLFAIVCVTWATYSATNIFVKILQSNQQKFLIAYPVFLFYACFAVLTLF</sequence>
<keyword evidence="5 6" id="KW-0472">Membrane</keyword>
<reference evidence="9" key="1">
    <citation type="submission" date="2022-08" db="EMBL/GenBank/DDBJ databases">
        <title>Novel sulphate-reducing endosymbionts in the free-living metamonad Anaeramoeba.</title>
        <authorList>
            <person name="Jerlstrom-Hultqvist J."/>
            <person name="Cepicka I."/>
            <person name="Gallot-Lavallee L."/>
            <person name="Salas-Leiva D."/>
            <person name="Curtis B.A."/>
            <person name="Zahonova K."/>
            <person name="Pipaliya S."/>
            <person name="Dacks J."/>
            <person name="Roger A.J."/>
        </authorList>
    </citation>
    <scope>NUCLEOTIDE SEQUENCE</scope>
    <source>
        <strain evidence="9">Busselton2</strain>
    </source>
</reference>
<comment type="similarity">
    <text evidence="2 6">Belongs to the YIP1 family.</text>
</comment>
<dbReference type="PANTHER" id="PTHR21236:SF2">
    <property type="entry name" value="PROTEIN YIPF"/>
    <property type="match status" value="1"/>
</dbReference>
<comment type="subcellular location">
    <subcellularLocation>
        <location evidence="6">Golgi apparatus membrane</location>
        <topology evidence="6">Multi-pass membrane protein</topology>
    </subcellularLocation>
    <subcellularLocation>
        <location evidence="1">Membrane</location>
        <topology evidence="1">Multi-pass membrane protein</topology>
    </subcellularLocation>
</comment>
<evidence type="ECO:0000256" key="3">
    <source>
        <dbReference type="ARBA" id="ARBA00022692"/>
    </source>
</evidence>
<accession>A0AAV7ZH87</accession>
<evidence type="ECO:0000256" key="2">
    <source>
        <dbReference type="ARBA" id="ARBA00010596"/>
    </source>
</evidence>
<feature type="transmembrane region" description="Helical" evidence="6">
    <location>
        <begin position="288"/>
        <end position="305"/>
    </location>
</feature>
<dbReference type="InterPro" id="IPR045231">
    <property type="entry name" value="Yip1/4-like"/>
</dbReference>
<dbReference type="InterPro" id="IPR006977">
    <property type="entry name" value="Yip1_dom"/>
</dbReference>
<evidence type="ECO:0000313" key="9">
    <source>
        <dbReference type="EMBL" id="KAJ3440615.1"/>
    </source>
</evidence>
<feature type="region of interest" description="Disordered" evidence="7">
    <location>
        <begin position="29"/>
        <end position="51"/>
    </location>
</feature>
<evidence type="ECO:0000256" key="1">
    <source>
        <dbReference type="ARBA" id="ARBA00004141"/>
    </source>
</evidence>
<feature type="domain" description="Yip1" evidence="8">
    <location>
        <begin position="160"/>
        <end position="302"/>
    </location>
</feature>
<name>A0AAV7ZH87_9EUKA</name>
<dbReference type="GO" id="GO:0000139">
    <property type="term" value="C:Golgi membrane"/>
    <property type="evidence" value="ECO:0007669"/>
    <property type="project" value="UniProtKB-SubCell"/>
</dbReference>
<keyword evidence="4 6" id="KW-1133">Transmembrane helix</keyword>
<gene>
    <name evidence="9" type="ORF">M0812_14284</name>
</gene>
<proteinExistence type="inferred from homology"/>
<feature type="transmembrane region" description="Helical" evidence="6">
    <location>
        <begin position="199"/>
        <end position="220"/>
    </location>
</feature>
<dbReference type="Pfam" id="PF04893">
    <property type="entry name" value="Yip1"/>
    <property type="match status" value="1"/>
</dbReference>
<dbReference type="GO" id="GO:0006888">
    <property type="term" value="P:endoplasmic reticulum to Golgi vesicle-mediated transport"/>
    <property type="evidence" value="ECO:0007669"/>
    <property type="project" value="InterPro"/>
</dbReference>
<dbReference type="GO" id="GO:0048280">
    <property type="term" value="P:vesicle fusion with Golgi apparatus"/>
    <property type="evidence" value="ECO:0007669"/>
    <property type="project" value="TreeGrafter"/>
</dbReference>
<protein>
    <recommendedName>
        <fullName evidence="6">Protein YIPF</fullName>
    </recommendedName>
</protein>
<comment type="caution">
    <text evidence="9">The sequence shown here is derived from an EMBL/GenBank/DDBJ whole genome shotgun (WGS) entry which is preliminary data.</text>
</comment>
<evidence type="ECO:0000313" key="10">
    <source>
        <dbReference type="Proteomes" id="UP001146793"/>
    </source>
</evidence>
<comment type="caution">
    <text evidence="6">Lacks conserved residue(s) required for the propagation of feature annotation.</text>
</comment>
<dbReference type="AlphaFoldDB" id="A0AAV7ZH87"/>
<evidence type="ECO:0000259" key="8">
    <source>
        <dbReference type="Pfam" id="PF04893"/>
    </source>
</evidence>
<dbReference type="GO" id="GO:0005802">
    <property type="term" value="C:trans-Golgi network"/>
    <property type="evidence" value="ECO:0007669"/>
    <property type="project" value="TreeGrafter"/>
</dbReference>
<keyword evidence="3 6" id="KW-0812">Transmembrane</keyword>
<evidence type="ECO:0000256" key="5">
    <source>
        <dbReference type="ARBA" id="ARBA00023136"/>
    </source>
</evidence>
<dbReference type="PANTHER" id="PTHR21236">
    <property type="entry name" value="GOLGI MEMBRANE PROTEIN YIP1"/>
    <property type="match status" value="1"/>
</dbReference>
<dbReference type="Proteomes" id="UP001146793">
    <property type="component" value="Unassembled WGS sequence"/>
</dbReference>
<dbReference type="EMBL" id="JANTQA010000030">
    <property type="protein sequence ID" value="KAJ3440615.1"/>
    <property type="molecule type" value="Genomic_DNA"/>
</dbReference>
<evidence type="ECO:0000256" key="4">
    <source>
        <dbReference type="ARBA" id="ARBA00022989"/>
    </source>
</evidence>
<evidence type="ECO:0000256" key="7">
    <source>
        <dbReference type="SAM" id="MobiDB-lite"/>
    </source>
</evidence>
<evidence type="ECO:0000256" key="6">
    <source>
        <dbReference type="RuleBase" id="RU361264"/>
    </source>
</evidence>
<organism evidence="9 10">
    <name type="scientific">Anaeramoeba flamelloides</name>
    <dbReference type="NCBI Taxonomy" id="1746091"/>
    <lineage>
        <taxon>Eukaryota</taxon>
        <taxon>Metamonada</taxon>
        <taxon>Anaeramoebidae</taxon>
        <taxon>Anaeramoeba</taxon>
    </lineage>
</organism>
<feature type="transmembrane region" description="Helical" evidence="6">
    <location>
        <begin position="240"/>
        <end position="268"/>
    </location>
</feature>